<reference evidence="1 2" key="1">
    <citation type="submission" date="2017-02" db="EMBL/GenBank/DDBJ databases">
        <title>Bacillus pseudomycoides isolate FSL K6-0042.</title>
        <authorList>
            <person name="Kovac J."/>
        </authorList>
    </citation>
    <scope>NUCLEOTIDE SEQUENCE [LARGE SCALE GENOMIC DNA]</scope>
    <source>
        <strain evidence="1 2">FSL K6-0042</strain>
    </source>
</reference>
<comment type="caution">
    <text evidence="1">The sequence shown here is derived from an EMBL/GenBank/DDBJ whole genome shotgun (WGS) entry which is preliminary data.</text>
</comment>
<dbReference type="Proteomes" id="UP000195321">
    <property type="component" value="Unassembled WGS sequence"/>
</dbReference>
<evidence type="ECO:0000313" key="1">
    <source>
        <dbReference type="EMBL" id="OUM48426.1"/>
    </source>
</evidence>
<sequence>MALSKKQVGYVVVLLGFILILVGKVYLNHYEYGKYISGFGLVCWIASALLIPTYEPKKHTER</sequence>
<gene>
    <name evidence="1" type="ORF">BW425_13590</name>
</gene>
<organism evidence="1 2">
    <name type="scientific">Bacillus pseudomycoides</name>
    <dbReference type="NCBI Taxonomy" id="64104"/>
    <lineage>
        <taxon>Bacteria</taxon>
        <taxon>Bacillati</taxon>
        <taxon>Bacillota</taxon>
        <taxon>Bacilli</taxon>
        <taxon>Bacillales</taxon>
        <taxon>Bacillaceae</taxon>
        <taxon>Bacillus</taxon>
        <taxon>Bacillus cereus group</taxon>
    </lineage>
</organism>
<proteinExistence type="predicted"/>
<dbReference type="RefSeq" id="WP_016113720.1">
    <property type="nucleotide sequence ID" value="NZ_CP189809.1"/>
</dbReference>
<protein>
    <submittedName>
        <fullName evidence="1">Uncharacterized protein</fullName>
    </submittedName>
</protein>
<accession>A0A1Y3MEC7</accession>
<dbReference type="AlphaFoldDB" id="A0A1Y3MEC7"/>
<dbReference type="EMBL" id="MWPX01000013">
    <property type="protein sequence ID" value="OUM48426.1"/>
    <property type="molecule type" value="Genomic_DNA"/>
</dbReference>
<name>A0A1Y3MEC7_9BACI</name>
<evidence type="ECO:0000313" key="2">
    <source>
        <dbReference type="Proteomes" id="UP000195321"/>
    </source>
</evidence>